<sequence>MDHSMANFRARSSSSGTYSPARPKHRAAMAAHTPAATSLCVADIPGSRGSGSTGLHDHERLPLGAENQARHPGSGEATELPPALLCATYSCSCRLRSAMSAAIKLDESFHSNATSASVTWWTMERSAQKRLCRVNNVGRKTL</sequence>
<dbReference type="AlphaFoldDB" id="A0A8J6B9M7"/>
<dbReference type="EMBL" id="WNTK01035812">
    <property type="protein sequence ID" value="KAG9460864.1"/>
    <property type="molecule type" value="Genomic_DNA"/>
</dbReference>
<protein>
    <submittedName>
        <fullName evidence="2">Uncharacterized protein</fullName>
    </submittedName>
</protein>
<evidence type="ECO:0000313" key="3">
    <source>
        <dbReference type="Proteomes" id="UP000770717"/>
    </source>
</evidence>
<proteinExistence type="predicted"/>
<organism evidence="2 3">
    <name type="scientific">Eleutherodactylus coqui</name>
    <name type="common">Puerto Rican coqui</name>
    <dbReference type="NCBI Taxonomy" id="57060"/>
    <lineage>
        <taxon>Eukaryota</taxon>
        <taxon>Metazoa</taxon>
        <taxon>Chordata</taxon>
        <taxon>Craniata</taxon>
        <taxon>Vertebrata</taxon>
        <taxon>Euteleostomi</taxon>
        <taxon>Amphibia</taxon>
        <taxon>Batrachia</taxon>
        <taxon>Anura</taxon>
        <taxon>Neobatrachia</taxon>
        <taxon>Hyloidea</taxon>
        <taxon>Eleutherodactylidae</taxon>
        <taxon>Eleutherodactylinae</taxon>
        <taxon>Eleutherodactylus</taxon>
        <taxon>Eleutherodactylus</taxon>
    </lineage>
</organism>
<keyword evidence="3" id="KW-1185">Reference proteome</keyword>
<evidence type="ECO:0000256" key="1">
    <source>
        <dbReference type="SAM" id="MobiDB-lite"/>
    </source>
</evidence>
<gene>
    <name evidence="2" type="ORF">GDO78_019042</name>
</gene>
<reference evidence="2" key="1">
    <citation type="thesis" date="2020" institute="ProQuest LLC" country="789 East Eisenhower Parkway, Ann Arbor, MI, USA">
        <title>Comparative Genomics and Chromosome Evolution.</title>
        <authorList>
            <person name="Mudd A.B."/>
        </authorList>
    </citation>
    <scope>NUCLEOTIDE SEQUENCE</scope>
    <source>
        <strain evidence="2">HN-11 Male</strain>
        <tissue evidence="2">Kidney and liver</tissue>
    </source>
</reference>
<name>A0A8J6B9M7_ELECQ</name>
<accession>A0A8J6B9M7</accession>
<comment type="caution">
    <text evidence="2">The sequence shown here is derived from an EMBL/GenBank/DDBJ whole genome shotgun (WGS) entry which is preliminary data.</text>
</comment>
<evidence type="ECO:0000313" key="2">
    <source>
        <dbReference type="EMBL" id="KAG9460864.1"/>
    </source>
</evidence>
<feature type="region of interest" description="Disordered" evidence="1">
    <location>
        <begin position="1"/>
        <end position="77"/>
    </location>
</feature>
<dbReference type="Proteomes" id="UP000770717">
    <property type="component" value="Unassembled WGS sequence"/>
</dbReference>